<dbReference type="Gene3D" id="3.40.50.720">
    <property type="entry name" value="NAD(P)-binding Rossmann-like Domain"/>
    <property type="match status" value="2"/>
</dbReference>
<sequence>MHVLVTGGAGFIGRHVVAALVAQGHRVRVLDAALPHVYADRPVPWPEGAENIRGDVRDDAAVRDALRGVDAVCHQAAAVGRGNDFADAPLYAGCNDLGTAVLLKEMQSRGIGRLVMASSVIVYGEGQWRCAEHGAVSPGPRARADLDAGRFAPRCPRCAAALTPETVDEDGRLDPRNVYGATKLAQEHLAAAWAAETGATATALRYHHVYGPGMRQDSGYSGVTCTFQSHVRDRVPIDLYEDGAMMRDFVHVDDVAAANTAALHREGPGFRAYNVASGTPRSVGELARLMSRLGSLPEPRVSGRYRFDDVRHIVASPARLRAELGWRPTVPFEEGIGAFVREALPEAPPEARFPL</sequence>
<evidence type="ECO:0000313" key="2">
    <source>
        <dbReference type="EMBL" id="GAA0297283.1"/>
    </source>
</evidence>
<keyword evidence="3" id="KW-1185">Reference proteome</keyword>
<dbReference type="InterPro" id="IPR036291">
    <property type="entry name" value="NAD(P)-bd_dom_sf"/>
</dbReference>
<proteinExistence type="predicted"/>
<feature type="domain" description="NAD-dependent epimerase/dehydratase" evidence="1">
    <location>
        <begin position="3"/>
        <end position="127"/>
    </location>
</feature>
<dbReference type="Pfam" id="PF01370">
    <property type="entry name" value="Epimerase"/>
    <property type="match status" value="2"/>
</dbReference>
<dbReference type="EMBL" id="BAAABV010000018">
    <property type="protein sequence ID" value="GAA0297283.1"/>
    <property type="molecule type" value="Genomic_DNA"/>
</dbReference>
<dbReference type="SUPFAM" id="SSF51735">
    <property type="entry name" value="NAD(P)-binding Rossmann-fold domains"/>
    <property type="match status" value="1"/>
</dbReference>
<accession>A0ABP3F2Y6</accession>
<gene>
    <name evidence="2" type="ORF">GCM10010302_39910</name>
</gene>
<protein>
    <submittedName>
        <fullName evidence="2">NAD-dependent epimerase/dehydratase family protein</fullName>
    </submittedName>
</protein>
<organism evidence="2 3">
    <name type="scientific">Streptomyces polychromogenes</name>
    <dbReference type="NCBI Taxonomy" id="67342"/>
    <lineage>
        <taxon>Bacteria</taxon>
        <taxon>Bacillati</taxon>
        <taxon>Actinomycetota</taxon>
        <taxon>Actinomycetes</taxon>
        <taxon>Kitasatosporales</taxon>
        <taxon>Streptomycetaceae</taxon>
        <taxon>Streptomyces</taxon>
    </lineage>
</organism>
<dbReference type="RefSeq" id="WP_344161069.1">
    <property type="nucleotide sequence ID" value="NZ_BAAABV010000018.1"/>
</dbReference>
<dbReference type="InterPro" id="IPR050177">
    <property type="entry name" value="Lipid_A_modif_metabolic_enz"/>
</dbReference>
<dbReference type="InterPro" id="IPR001509">
    <property type="entry name" value="Epimerase_deHydtase"/>
</dbReference>
<dbReference type="PANTHER" id="PTHR43245:SF13">
    <property type="entry name" value="UDP-D-APIOSE_UDP-D-XYLOSE SYNTHASE 2"/>
    <property type="match status" value="1"/>
</dbReference>
<dbReference type="PRINTS" id="PR01713">
    <property type="entry name" value="NUCEPIMERASE"/>
</dbReference>
<feature type="domain" description="NAD-dependent epimerase/dehydratase" evidence="1">
    <location>
        <begin position="165"/>
        <end position="276"/>
    </location>
</feature>
<reference evidence="3" key="1">
    <citation type="journal article" date="2019" name="Int. J. Syst. Evol. Microbiol.">
        <title>The Global Catalogue of Microorganisms (GCM) 10K type strain sequencing project: providing services to taxonomists for standard genome sequencing and annotation.</title>
        <authorList>
            <consortium name="The Broad Institute Genomics Platform"/>
            <consortium name="The Broad Institute Genome Sequencing Center for Infectious Disease"/>
            <person name="Wu L."/>
            <person name="Ma J."/>
        </authorList>
    </citation>
    <scope>NUCLEOTIDE SEQUENCE [LARGE SCALE GENOMIC DNA]</scope>
    <source>
        <strain evidence="3">JCM 4505</strain>
    </source>
</reference>
<evidence type="ECO:0000259" key="1">
    <source>
        <dbReference type="Pfam" id="PF01370"/>
    </source>
</evidence>
<dbReference type="PANTHER" id="PTHR43245">
    <property type="entry name" value="BIFUNCTIONAL POLYMYXIN RESISTANCE PROTEIN ARNA"/>
    <property type="match status" value="1"/>
</dbReference>
<name>A0ABP3F2Y6_9ACTN</name>
<dbReference type="Proteomes" id="UP001501867">
    <property type="component" value="Unassembled WGS sequence"/>
</dbReference>
<dbReference type="Gene3D" id="3.90.25.10">
    <property type="entry name" value="UDP-galactose 4-epimerase, domain 1"/>
    <property type="match status" value="1"/>
</dbReference>
<evidence type="ECO:0000313" key="3">
    <source>
        <dbReference type="Proteomes" id="UP001501867"/>
    </source>
</evidence>
<comment type="caution">
    <text evidence="2">The sequence shown here is derived from an EMBL/GenBank/DDBJ whole genome shotgun (WGS) entry which is preliminary data.</text>
</comment>